<accession>A0A1S2VNY9</accession>
<dbReference type="Proteomes" id="UP000181790">
    <property type="component" value="Unassembled WGS sequence"/>
</dbReference>
<reference evidence="1 2" key="1">
    <citation type="submission" date="2016-10" db="EMBL/GenBank/DDBJ databases">
        <title>Arsenicibacter rosenii gen. nov., sp. nov., an efficient arsenic-methylating bacterium isolated from an arsenic-contaminated paddy soil.</title>
        <authorList>
            <person name="Huang K."/>
        </authorList>
    </citation>
    <scope>NUCLEOTIDE SEQUENCE [LARGE SCALE GENOMIC DNA]</scope>
    <source>
        <strain evidence="1 2">SM-1</strain>
    </source>
</reference>
<evidence type="ECO:0000313" key="1">
    <source>
        <dbReference type="EMBL" id="OIN59935.1"/>
    </source>
</evidence>
<proteinExistence type="predicted"/>
<sequence>MLLASGFLCAGFLTAPFGIQMATQGGAMLLGAGVIKGLANNIPAMAEGGFATGPRVVLVGEAGNEAILPVDKIVPLMGAAMKTINPQLAAPSVSPVTSGSVPAPAAADYQRRNISIDQRISVEAGEARISGLDLLIPLIPRLANAYKDMTGQSLFG</sequence>
<comment type="caution">
    <text evidence="1">The sequence shown here is derived from an EMBL/GenBank/DDBJ whole genome shotgun (WGS) entry which is preliminary data.</text>
</comment>
<organism evidence="1 2">
    <name type="scientific">Arsenicibacter rosenii</name>
    <dbReference type="NCBI Taxonomy" id="1750698"/>
    <lineage>
        <taxon>Bacteria</taxon>
        <taxon>Pseudomonadati</taxon>
        <taxon>Bacteroidota</taxon>
        <taxon>Cytophagia</taxon>
        <taxon>Cytophagales</taxon>
        <taxon>Spirosomataceae</taxon>
        <taxon>Arsenicibacter</taxon>
    </lineage>
</organism>
<keyword evidence="2" id="KW-1185">Reference proteome</keyword>
<gene>
    <name evidence="1" type="ORF">BLX24_08830</name>
</gene>
<dbReference type="RefSeq" id="WP_071502734.1">
    <property type="nucleotide sequence ID" value="NZ_MORL01000003.1"/>
</dbReference>
<name>A0A1S2VNY9_9BACT</name>
<dbReference type="EMBL" id="MORL01000003">
    <property type="protein sequence ID" value="OIN59935.1"/>
    <property type="molecule type" value="Genomic_DNA"/>
</dbReference>
<dbReference type="AlphaFoldDB" id="A0A1S2VNY9"/>
<evidence type="ECO:0000313" key="2">
    <source>
        <dbReference type="Proteomes" id="UP000181790"/>
    </source>
</evidence>
<protein>
    <submittedName>
        <fullName evidence="1">Uncharacterized protein</fullName>
    </submittedName>
</protein>